<dbReference type="HAMAP" id="MF_00500">
    <property type="entry name" value="Ribosomal_bS20"/>
    <property type="match status" value="1"/>
</dbReference>
<evidence type="ECO:0000313" key="9">
    <source>
        <dbReference type="EMBL" id="QSR87066.1"/>
    </source>
</evidence>
<keyword evidence="5 7" id="KW-0687">Ribonucleoprotein</keyword>
<dbReference type="EMBL" id="CP065956">
    <property type="protein sequence ID" value="QSR87066.1"/>
    <property type="molecule type" value="Genomic_DNA"/>
</dbReference>
<keyword evidence="2 7" id="KW-0699">rRNA-binding</keyword>
<keyword evidence="3 7" id="KW-0694">RNA-binding</keyword>
<dbReference type="RefSeq" id="WP_206847517.1">
    <property type="nucleotide sequence ID" value="NZ_CP065956.1"/>
</dbReference>
<reference evidence="9 10" key="1">
    <citation type="submission" date="2020-12" db="EMBL/GenBank/DDBJ databases">
        <authorList>
            <person name="Awala S.I."/>
            <person name="Gwak J.-H."/>
            <person name="Kim S.-J."/>
            <person name="Rhee S.-K."/>
        </authorList>
    </citation>
    <scope>NUCLEOTIDE SEQUENCE [LARGE SCALE GENOMIC DNA]</scope>
    <source>
        <strain evidence="9 10">IT5</strain>
    </source>
</reference>
<keyword evidence="4 7" id="KW-0689">Ribosomal protein</keyword>
<sequence length="92" mass="10793">MPNTKSAEKNQRKSQRKRIFNLRAKKELKDHIKQLKSLIEAKKKQEALAFFPKIQSLLDRLVKRKKLVANNANRKKRRLLKKIEKITGNGSS</sequence>
<dbReference type="SUPFAM" id="SSF46992">
    <property type="entry name" value="Ribosomal protein S20"/>
    <property type="match status" value="1"/>
</dbReference>
<accession>A0ABX7PVP7</accession>
<keyword evidence="8" id="KW-0175">Coiled coil</keyword>
<dbReference type="Gene3D" id="1.20.58.110">
    <property type="entry name" value="Ribosomal protein S20"/>
    <property type="match status" value="1"/>
</dbReference>
<evidence type="ECO:0000256" key="6">
    <source>
        <dbReference type="ARBA" id="ARBA00035136"/>
    </source>
</evidence>
<keyword evidence="10" id="KW-1185">Reference proteome</keyword>
<evidence type="ECO:0000256" key="8">
    <source>
        <dbReference type="SAM" id="Coils"/>
    </source>
</evidence>
<dbReference type="Pfam" id="PF01649">
    <property type="entry name" value="Ribosomal_S20p"/>
    <property type="match status" value="1"/>
</dbReference>
<dbReference type="InterPro" id="IPR036510">
    <property type="entry name" value="Ribosomal_bS20_sf"/>
</dbReference>
<dbReference type="NCBIfam" id="TIGR00029">
    <property type="entry name" value="S20"/>
    <property type="match status" value="1"/>
</dbReference>
<evidence type="ECO:0000256" key="1">
    <source>
        <dbReference type="ARBA" id="ARBA00003134"/>
    </source>
</evidence>
<protein>
    <recommendedName>
        <fullName evidence="6 7">Small ribosomal subunit protein bS20</fullName>
    </recommendedName>
</protein>
<feature type="coiled-coil region" evidence="8">
    <location>
        <begin position="21"/>
        <end position="89"/>
    </location>
</feature>
<evidence type="ECO:0000256" key="5">
    <source>
        <dbReference type="ARBA" id="ARBA00023274"/>
    </source>
</evidence>
<name>A0ABX7PVP7_9BACT</name>
<evidence type="ECO:0000256" key="3">
    <source>
        <dbReference type="ARBA" id="ARBA00022884"/>
    </source>
</evidence>
<dbReference type="Proteomes" id="UP000663088">
    <property type="component" value="Chromosome"/>
</dbReference>
<evidence type="ECO:0000256" key="7">
    <source>
        <dbReference type="HAMAP-Rule" id="MF_00500"/>
    </source>
</evidence>
<evidence type="ECO:0000313" key="10">
    <source>
        <dbReference type="Proteomes" id="UP000663088"/>
    </source>
</evidence>
<comment type="function">
    <text evidence="1 7">Binds directly to 16S ribosomal RNA.</text>
</comment>
<evidence type="ECO:0000256" key="4">
    <source>
        <dbReference type="ARBA" id="ARBA00022980"/>
    </source>
</evidence>
<proteinExistence type="inferred from homology"/>
<comment type="similarity">
    <text evidence="7">Belongs to the bacterial ribosomal protein bS20 family.</text>
</comment>
<evidence type="ECO:0000256" key="2">
    <source>
        <dbReference type="ARBA" id="ARBA00022730"/>
    </source>
</evidence>
<dbReference type="GO" id="GO:0005840">
    <property type="term" value="C:ribosome"/>
    <property type="evidence" value="ECO:0007669"/>
    <property type="project" value="UniProtKB-KW"/>
</dbReference>
<dbReference type="InterPro" id="IPR002583">
    <property type="entry name" value="Ribosomal_bS20"/>
</dbReference>
<gene>
    <name evidence="7" type="primary">rpsT</name>
    <name evidence="9" type="ORF">EM20IM_01515</name>
</gene>
<organism evidence="9 10">
    <name type="scientific">Candidatus Methylacidiphilum infernorum</name>
    <dbReference type="NCBI Taxonomy" id="511746"/>
    <lineage>
        <taxon>Bacteria</taxon>
        <taxon>Pseudomonadati</taxon>
        <taxon>Verrucomicrobiota</taxon>
        <taxon>Methylacidiphilae</taxon>
        <taxon>Methylacidiphilales</taxon>
        <taxon>Methylacidiphilaceae</taxon>
        <taxon>Methylacidiphilum (ex Ratnadevi et al. 2023)</taxon>
    </lineage>
</organism>